<keyword evidence="1" id="KW-0472">Membrane</keyword>
<feature type="transmembrane region" description="Helical" evidence="1">
    <location>
        <begin position="151"/>
        <end position="176"/>
    </location>
</feature>
<feature type="transmembrane region" description="Helical" evidence="1">
    <location>
        <begin position="206"/>
        <end position="228"/>
    </location>
</feature>
<keyword evidence="2" id="KW-0732">Signal</keyword>
<evidence type="ECO:0000313" key="3">
    <source>
        <dbReference type="Proteomes" id="UP000035681"/>
    </source>
</evidence>
<dbReference type="AlphaFoldDB" id="A0A0K0EDU6"/>
<dbReference type="WBParaSite" id="SSTP_0000765800.1">
    <property type="protein sequence ID" value="SSTP_0000765800.1"/>
    <property type="gene ID" value="SSTP_0000765800"/>
</dbReference>
<sequence length="247" mass="28454">MKTCTTRGLLTIAVIVVASLEILSRNIANINFNKRTYDITNIIDITKLTNKTHVYVYGERKTKGFIFFDSMGCGYSRFNLSQNEVLEAIENISLIAITKDGYIDVCQKINKHTYPLLESSKTLMELTAVFAVAKFLLIIPILIYNTDSLRLFPFIFAVGLLHAFGTGTTNLMIIFLKFNFYEIIGLTKYEAIHLNHFPLISINLSYIYSMIVDFISHLFFIFCIFFAWKKRNYEIKECGYLSFKLIS</sequence>
<evidence type="ECO:0000256" key="2">
    <source>
        <dbReference type="SAM" id="SignalP"/>
    </source>
</evidence>
<feature type="transmembrane region" description="Helical" evidence="1">
    <location>
        <begin position="123"/>
        <end position="144"/>
    </location>
</feature>
<evidence type="ECO:0000256" key="1">
    <source>
        <dbReference type="SAM" id="Phobius"/>
    </source>
</evidence>
<keyword evidence="1" id="KW-0812">Transmembrane</keyword>
<accession>A0A0K0EDU6</accession>
<proteinExistence type="predicted"/>
<protein>
    <submittedName>
        <fullName evidence="4 5">Uncharacterized protein</fullName>
    </submittedName>
</protein>
<name>A0A0K0EDU6_STRER</name>
<organism evidence="4">
    <name type="scientific">Strongyloides stercoralis</name>
    <name type="common">Threadworm</name>
    <dbReference type="NCBI Taxonomy" id="6248"/>
    <lineage>
        <taxon>Eukaryota</taxon>
        <taxon>Metazoa</taxon>
        <taxon>Ecdysozoa</taxon>
        <taxon>Nematoda</taxon>
        <taxon>Chromadorea</taxon>
        <taxon>Rhabditida</taxon>
        <taxon>Tylenchina</taxon>
        <taxon>Panagrolaimomorpha</taxon>
        <taxon>Strongyloidoidea</taxon>
        <taxon>Strongyloididae</taxon>
        <taxon>Strongyloides</taxon>
    </lineage>
</organism>
<feature type="chain" id="PRO_5005328028" evidence="2">
    <location>
        <begin position="25"/>
        <end position="247"/>
    </location>
</feature>
<dbReference type="WBParaSite" id="TCONS_00009570.p1">
    <property type="protein sequence ID" value="TCONS_00009570.p1"/>
    <property type="gene ID" value="XLOC_007365"/>
</dbReference>
<dbReference type="Proteomes" id="UP000035681">
    <property type="component" value="Unplaced"/>
</dbReference>
<keyword evidence="1" id="KW-1133">Transmembrane helix</keyword>
<reference evidence="4" key="1">
    <citation type="submission" date="2015-08" db="UniProtKB">
        <authorList>
            <consortium name="WormBaseParasite"/>
        </authorList>
    </citation>
    <scope>IDENTIFICATION</scope>
</reference>
<evidence type="ECO:0000313" key="4">
    <source>
        <dbReference type="WBParaSite" id="SSTP_0000765800.1"/>
    </source>
</evidence>
<evidence type="ECO:0000313" key="5">
    <source>
        <dbReference type="WBParaSite" id="TCONS_00009570.p1"/>
    </source>
</evidence>
<keyword evidence="3" id="KW-1185">Reference proteome</keyword>
<feature type="signal peptide" evidence="2">
    <location>
        <begin position="1"/>
        <end position="24"/>
    </location>
</feature>